<feature type="region of interest" description="Disordered" evidence="1">
    <location>
        <begin position="1"/>
        <end position="25"/>
    </location>
</feature>
<sequence length="95" mass="10329">MPFSASRSPPSSVQLPRHVRRPQRPAAPCIVVDDQGVSMQDGGMREGGLHVSKGVLGVQVRHNLKKTKNMPHIYRHICVRVGDGTPGIIIAIFLA</sequence>
<name>A0A0E0BJJ2_9ORYZ</name>
<evidence type="ECO:0000313" key="2">
    <source>
        <dbReference type="EnsemblPlants" id="OGLUM11G14520.2"/>
    </source>
</evidence>
<feature type="compositionally biased region" description="Polar residues" evidence="1">
    <location>
        <begin position="1"/>
        <end position="14"/>
    </location>
</feature>
<keyword evidence="3" id="KW-1185">Reference proteome</keyword>
<reference evidence="2" key="2">
    <citation type="submission" date="2018-05" db="EMBL/GenBank/DDBJ databases">
        <title>OgluRS3 (Oryza glumaepatula Reference Sequence Version 3).</title>
        <authorList>
            <person name="Zhang J."/>
            <person name="Kudrna D."/>
            <person name="Lee S."/>
            <person name="Talag J."/>
            <person name="Welchert J."/>
            <person name="Wing R.A."/>
        </authorList>
    </citation>
    <scope>NUCLEOTIDE SEQUENCE [LARGE SCALE GENOMIC DNA]</scope>
</reference>
<accession>A0A0E0BJJ2</accession>
<dbReference type="Gramene" id="OGLUM11G14520.2">
    <property type="protein sequence ID" value="OGLUM11G14520.2"/>
    <property type="gene ID" value="OGLUM11G14520"/>
</dbReference>
<protein>
    <submittedName>
        <fullName evidence="2">Uncharacterized protein</fullName>
    </submittedName>
</protein>
<dbReference type="AlphaFoldDB" id="A0A0E0BJJ2"/>
<dbReference type="EnsemblPlants" id="OGLUM11G14520.2">
    <property type="protein sequence ID" value="OGLUM11G14520.2"/>
    <property type="gene ID" value="OGLUM11G14520"/>
</dbReference>
<reference evidence="2" key="1">
    <citation type="submission" date="2015-04" db="UniProtKB">
        <authorList>
            <consortium name="EnsemblPlants"/>
        </authorList>
    </citation>
    <scope>IDENTIFICATION</scope>
</reference>
<evidence type="ECO:0000256" key="1">
    <source>
        <dbReference type="SAM" id="MobiDB-lite"/>
    </source>
</evidence>
<organism evidence="2">
    <name type="scientific">Oryza glumipatula</name>
    <dbReference type="NCBI Taxonomy" id="40148"/>
    <lineage>
        <taxon>Eukaryota</taxon>
        <taxon>Viridiplantae</taxon>
        <taxon>Streptophyta</taxon>
        <taxon>Embryophyta</taxon>
        <taxon>Tracheophyta</taxon>
        <taxon>Spermatophyta</taxon>
        <taxon>Magnoliopsida</taxon>
        <taxon>Liliopsida</taxon>
        <taxon>Poales</taxon>
        <taxon>Poaceae</taxon>
        <taxon>BOP clade</taxon>
        <taxon>Oryzoideae</taxon>
        <taxon>Oryzeae</taxon>
        <taxon>Oryzinae</taxon>
        <taxon>Oryza</taxon>
    </lineage>
</organism>
<dbReference type="Proteomes" id="UP000026961">
    <property type="component" value="Chromosome 11"/>
</dbReference>
<evidence type="ECO:0000313" key="3">
    <source>
        <dbReference type="Proteomes" id="UP000026961"/>
    </source>
</evidence>
<proteinExistence type="predicted"/>